<dbReference type="SUPFAM" id="SSF51351">
    <property type="entry name" value="Triosephosphate isomerase (TIM)"/>
    <property type="match status" value="1"/>
</dbReference>
<dbReference type="Gene3D" id="3.20.20.70">
    <property type="entry name" value="Aldolase class I"/>
    <property type="match status" value="1"/>
</dbReference>
<dbReference type="PANTHER" id="PTHR21139">
    <property type="entry name" value="TRIOSEPHOSPHATE ISOMERASE"/>
    <property type="match status" value="1"/>
</dbReference>
<dbReference type="GO" id="GO:0046166">
    <property type="term" value="P:glyceraldehyde-3-phosphate biosynthetic process"/>
    <property type="evidence" value="ECO:0007669"/>
    <property type="project" value="TreeGrafter"/>
</dbReference>
<organism evidence="4 5">
    <name type="scientific">Candidatus Kaiserbacteria bacterium RIFCSPLOWO2_01_FULL_50_24</name>
    <dbReference type="NCBI Taxonomy" id="1798507"/>
    <lineage>
        <taxon>Bacteria</taxon>
        <taxon>Candidatus Kaiseribacteriota</taxon>
    </lineage>
</organism>
<gene>
    <name evidence="4" type="ORF">A3A34_01725</name>
</gene>
<name>A0A1F6ERD8_9BACT</name>
<comment type="catalytic activity">
    <reaction evidence="3">
        <text>D-glyceraldehyde 3-phosphate = dihydroxyacetone phosphate</text>
        <dbReference type="Rhea" id="RHEA:18585"/>
        <dbReference type="ChEBI" id="CHEBI:57642"/>
        <dbReference type="ChEBI" id="CHEBI:59776"/>
        <dbReference type="EC" id="5.3.1.1"/>
    </reaction>
</comment>
<comment type="pathway">
    <text evidence="3">Carbohydrate biosynthesis; gluconeogenesis.</text>
</comment>
<dbReference type="GO" id="GO:0006094">
    <property type="term" value="P:gluconeogenesis"/>
    <property type="evidence" value="ECO:0007669"/>
    <property type="project" value="UniProtKB-UniPathway"/>
</dbReference>
<dbReference type="PROSITE" id="PS51440">
    <property type="entry name" value="TIM_2"/>
    <property type="match status" value="1"/>
</dbReference>
<dbReference type="AlphaFoldDB" id="A0A1F6ERD8"/>
<accession>A0A1F6ERD8</accession>
<evidence type="ECO:0000256" key="2">
    <source>
        <dbReference type="ARBA" id="ARBA00023235"/>
    </source>
</evidence>
<dbReference type="UniPathway" id="UPA00138"/>
<evidence type="ECO:0000313" key="5">
    <source>
        <dbReference type="Proteomes" id="UP000178587"/>
    </source>
</evidence>
<keyword evidence="3" id="KW-0312">Gluconeogenesis</keyword>
<protein>
    <recommendedName>
        <fullName evidence="3">Triosephosphate isomerase</fullName>
        <ecNumber evidence="3">5.3.1.1</ecNumber>
    </recommendedName>
</protein>
<dbReference type="CDD" id="cd00311">
    <property type="entry name" value="TIM"/>
    <property type="match status" value="1"/>
</dbReference>
<reference evidence="4 5" key="1">
    <citation type="journal article" date="2016" name="Nat. Commun.">
        <title>Thousands of microbial genomes shed light on interconnected biogeochemical processes in an aquifer system.</title>
        <authorList>
            <person name="Anantharaman K."/>
            <person name="Brown C.T."/>
            <person name="Hug L.A."/>
            <person name="Sharon I."/>
            <person name="Castelle C.J."/>
            <person name="Probst A.J."/>
            <person name="Thomas B.C."/>
            <person name="Singh A."/>
            <person name="Wilkins M.J."/>
            <person name="Karaoz U."/>
            <person name="Brodie E.L."/>
            <person name="Williams K.H."/>
            <person name="Hubbard S.S."/>
            <person name="Banfield J.F."/>
        </authorList>
    </citation>
    <scope>NUCLEOTIDE SEQUENCE [LARGE SCALE GENOMIC DNA]</scope>
</reference>
<comment type="caution">
    <text evidence="4">The sequence shown here is derived from an EMBL/GenBank/DDBJ whole genome shotgun (WGS) entry which is preliminary data.</text>
</comment>
<dbReference type="Proteomes" id="UP000178587">
    <property type="component" value="Unassembled WGS sequence"/>
</dbReference>
<evidence type="ECO:0000313" key="4">
    <source>
        <dbReference type="EMBL" id="OGG76190.1"/>
    </source>
</evidence>
<dbReference type="GO" id="GO:0005829">
    <property type="term" value="C:cytosol"/>
    <property type="evidence" value="ECO:0007669"/>
    <property type="project" value="TreeGrafter"/>
</dbReference>
<comment type="pathway">
    <text evidence="3">Carbohydrate degradation; glycolysis; D-glyceraldehyde 3-phosphate from glycerone phosphate: step 1/1.</text>
</comment>
<evidence type="ECO:0000256" key="3">
    <source>
        <dbReference type="RuleBase" id="RU363013"/>
    </source>
</evidence>
<comment type="subunit">
    <text evidence="3">Homodimer.</text>
</comment>
<keyword evidence="3" id="KW-0324">Glycolysis</keyword>
<dbReference type="STRING" id="1798507.A3A34_01725"/>
<evidence type="ECO:0000256" key="1">
    <source>
        <dbReference type="ARBA" id="ARBA00007422"/>
    </source>
</evidence>
<keyword evidence="2 3" id="KW-0413">Isomerase</keyword>
<dbReference type="EMBL" id="MFLU01000002">
    <property type="protein sequence ID" value="OGG76190.1"/>
    <property type="molecule type" value="Genomic_DNA"/>
</dbReference>
<dbReference type="EC" id="5.3.1.1" evidence="3"/>
<dbReference type="InterPro" id="IPR000652">
    <property type="entry name" value="Triosephosphate_isomerase"/>
</dbReference>
<dbReference type="Pfam" id="PF00121">
    <property type="entry name" value="TIM"/>
    <property type="match status" value="1"/>
</dbReference>
<comment type="subcellular location">
    <subcellularLocation>
        <location evidence="3">Cytoplasm</location>
    </subcellularLocation>
</comment>
<dbReference type="InterPro" id="IPR013785">
    <property type="entry name" value="Aldolase_TIM"/>
</dbReference>
<dbReference type="GO" id="GO:0004807">
    <property type="term" value="F:triose-phosphate isomerase activity"/>
    <property type="evidence" value="ECO:0007669"/>
    <property type="project" value="UniProtKB-UniRule"/>
</dbReference>
<dbReference type="GO" id="GO:0019563">
    <property type="term" value="P:glycerol catabolic process"/>
    <property type="evidence" value="ECO:0007669"/>
    <property type="project" value="TreeGrafter"/>
</dbReference>
<dbReference type="NCBIfam" id="TIGR00419">
    <property type="entry name" value="tim"/>
    <property type="match status" value="1"/>
</dbReference>
<dbReference type="UniPathway" id="UPA00109">
    <property type="reaction ID" value="UER00189"/>
</dbReference>
<dbReference type="GO" id="GO:0006096">
    <property type="term" value="P:glycolytic process"/>
    <property type="evidence" value="ECO:0007669"/>
    <property type="project" value="UniProtKB-UniRule"/>
</dbReference>
<proteinExistence type="inferred from homology"/>
<comment type="similarity">
    <text evidence="1 3">Belongs to the triosephosphate isomerase family.</text>
</comment>
<dbReference type="PANTHER" id="PTHR21139:SF42">
    <property type="entry name" value="TRIOSEPHOSPHATE ISOMERASE"/>
    <property type="match status" value="1"/>
</dbReference>
<sequence length="252" mass="27041">MIDKTTIVANWKMNPPSLKEAKKLYAATKKAAVGARGVRVVVAPPAVFLSPLAKGRRGRNAAFAVQNAHFEKSGAHTGEISYAQAKDTGVAYAIIGHAERRAAGEMNDDVRKKVAAALTSGVVPIICIGEKERSDSGEYFGVVKEQLHSAYTNVPQKRIASTLVAYEPVWAIGAEEAMKPNDMQEMVIFIRKCIAEMYAPAQVSTFPMILYGGAIDAGNARDMLAQGDIGGFLVGRSSTNIKKVTALFNALR</sequence>
<dbReference type="InterPro" id="IPR035990">
    <property type="entry name" value="TIM_sf"/>
</dbReference>
<keyword evidence="3" id="KW-0963">Cytoplasm</keyword>